<dbReference type="EMBL" id="FWWT01000015">
    <property type="protein sequence ID" value="SMB88299.1"/>
    <property type="molecule type" value="Genomic_DNA"/>
</dbReference>
<comment type="function">
    <text evidence="5">Catalyzes the conversion of GlcNAc-PP-undecaprenol into ManNAc-GlcNAc-PP-undecaprenol, the first committed lipid intermediate in the de novo synthesis of teichoic acid.</text>
</comment>
<evidence type="ECO:0000313" key="7">
    <source>
        <dbReference type="Proteomes" id="UP000192731"/>
    </source>
</evidence>
<dbReference type="OrthoDB" id="9771846at2"/>
<evidence type="ECO:0000313" key="6">
    <source>
        <dbReference type="EMBL" id="SMB88299.1"/>
    </source>
</evidence>
<dbReference type="STRING" id="656914.SAMN00017405_1877"/>
<dbReference type="GO" id="GO:0019350">
    <property type="term" value="P:teichoic acid biosynthetic process"/>
    <property type="evidence" value="ECO:0007669"/>
    <property type="project" value="UniProtKB-UniRule"/>
</dbReference>
<comment type="similarity">
    <text evidence="5">Belongs to the glycosyltransferase 26 family. TagA/TarA subfamily.</text>
</comment>
<proteinExistence type="inferred from homology"/>
<evidence type="ECO:0000256" key="5">
    <source>
        <dbReference type="HAMAP-Rule" id="MF_02070"/>
    </source>
</evidence>
<evidence type="ECO:0000256" key="4">
    <source>
        <dbReference type="ARBA" id="ARBA00023316"/>
    </source>
</evidence>
<name>A0A1W1V4H6_DESTI</name>
<dbReference type="PANTHER" id="PTHR34136">
    <property type="match status" value="1"/>
</dbReference>
<dbReference type="RefSeq" id="WP_084052855.1">
    <property type="nucleotide sequence ID" value="NZ_FWWT01000015.1"/>
</dbReference>
<dbReference type="HAMAP" id="MF_02070">
    <property type="entry name" value="TagA_TarA"/>
    <property type="match status" value="1"/>
</dbReference>
<evidence type="ECO:0000256" key="1">
    <source>
        <dbReference type="ARBA" id="ARBA00022676"/>
    </source>
</evidence>
<keyword evidence="2 5" id="KW-0808">Transferase</keyword>
<dbReference type="Proteomes" id="UP000192731">
    <property type="component" value="Unassembled WGS sequence"/>
</dbReference>
<dbReference type="GO" id="GO:0047244">
    <property type="term" value="F:N-acetylglucosaminyldiphosphoundecaprenol N-acetyl-beta-D-mannosaminyltransferase activity"/>
    <property type="evidence" value="ECO:0007669"/>
    <property type="project" value="UniProtKB-UniRule"/>
</dbReference>
<evidence type="ECO:0000256" key="2">
    <source>
        <dbReference type="ARBA" id="ARBA00022679"/>
    </source>
</evidence>
<keyword evidence="7" id="KW-1185">Reference proteome</keyword>
<comment type="pathway">
    <text evidence="5">Cell wall biogenesis; teichoic acid biosynthesis.</text>
</comment>
<dbReference type="InterPro" id="IPR004629">
    <property type="entry name" value="WecG_TagA_CpsF"/>
</dbReference>
<dbReference type="CDD" id="cd06533">
    <property type="entry name" value="Glyco_transf_WecG_TagA"/>
    <property type="match status" value="1"/>
</dbReference>
<evidence type="ECO:0000256" key="3">
    <source>
        <dbReference type="ARBA" id="ARBA00022944"/>
    </source>
</evidence>
<gene>
    <name evidence="6" type="ORF">SAMN00017405_1877</name>
</gene>
<dbReference type="UniPathway" id="UPA00632"/>
<dbReference type="GO" id="GO:0071555">
    <property type="term" value="P:cell wall organization"/>
    <property type="evidence" value="ECO:0007669"/>
    <property type="project" value="UniProtKB-KW"/>
</dbReference>
<dbReference type="NCBIfam" id="TIGR00696">
    <property type="entry name" value="wecG_tagA_cpsF"/>
    <property type="match status" value="1"/>
</dbReference>
<keyword evidence="4 5" id="KW-0961">Cell wall biogenesis/degradation</keyword>
<reference evidence="6 7" key="1">
    <citation type="submission" date="2017-04" db="EMBL/GenBank/DDBJ databases">
        <authorList>
            <person name="Afonso C.L."/>
            <person name="Miller P.J."/>
            <person name="Scott M.A."/>
            <person name="Spackman E."/>
            <person name="Goraichik I."/>
            <person name="Dimitrov K.M."/>
            <person name="Suarez D.L."/>
            <person name="Swayne D.E."/>
        </authorList>
    </citation>
    <scope>NUCLEOTIDE SEQUENCE [LARGE SCALE GENOMIC DNA]</scope>
    <source>
        <strain evidence="6 7">DSM 11270</strain>
    </source>
</reference>
<dbReference type="InterPro" id="IPR034714">
    <property type="entry name" value="TagA_TarA"/>
</dbReference>
<protein>
    <recommendedName>
        <fullName evidence="5">N-acetylglucosaminyldiphosphoundecaprenol N-acetyl-beta-D-mannosaminyltransferase</fullName>
        <ecNumber evidence="5">2.4.1.187</ecNumber>
    </recommendedName>
    <alternativeName>
        <fullName evidence="5">N-acetylmannosaminyltransferase</fullName>
    </alternativeName>
    <alternativeName>
        <fullName evidence="5">UDP-N-acetylmannosamine transferase</fullName>
    </alternativeName>
    <alternativeName>
        <fullName evidence="5">UDP-N-acetylmannosamine:N-acetylglucosaminyl pyrophosphorylundecaprenol N-acetylmannosaminyltransferase</fullName>
    </alternativeName>
</protein>
<dbReference type="EC" id="2.4.1.187" evidence="5"/>
<sequence>MRRRIYLLGSLVDKVNLKQALEKIEEFIESKTPHHVITANAEIIYTGRENKSLSRTLNKADLVTADGSGVMWASKYIKDPIEERVTGIDLLNAICKQAPKKGWKLYFLGGEPGIAEKAVLKVLELEPECQIVGYENGYFNEEETPKVIENIQKSAPDILFVALGAPRQEFWIREHLKELNVPVCIGVGGSFDVLAGKAQRAPEWMQNNSLEWLYRLYKEPWRYKRMLALPKFVLAVIGQKQKGEEDIQDEEKK</sequence>
<dbReference type="PANTHER" id="PTHR34136:SF1">
    <property type="entry name" value="UDP-N-ACETYL-D-MANNOSAMINURONIC ACID TRANSFERASE"/>
    <property type="match status" value="1"/>
</dbReference>
<dbReference type="AlphaFoldDB" id="A0A1W1V4H6"/>
<comment type="catalytic activity">
    <reaction evidence="5">
        <text>UDP-N-acetyl-alpha-D-mannosamine + N-acetyl-alpha-D-glucosaminyl-di-trans,octa-cis-undecaprenyl diphosphate = N-acetyl-beta-D-mannosaminyl-(1-&gt;4)-N-acetyl-alpha-D-glucosaminyl di-trans,octa-cis-undecaprenyl diphosphate + UDP + H(+)</text>
        <dbReference type="Rhea" id="RHEA:16053"/>
        <dbReference type="ChEBI" id="CHEBI:15378"/>
        <dbReference type="ChEBI" id="CHEBI:58223"/>
        <dbReference type="ChEBI" id="CHEBI:62959"/>
        <dbReference type="ChEBI" id="CHEBI:68623"/>
        <dbReference type="ChEBI" id="CHEBI:132210"/>
        <dbReference type="EC" id="2.4.1.187"/>
    </reaction>
</comment>
<dbReference type="Pfam" id="PF03808">
    <property type="entry name" value="Glyco_tran_WecG"/>
    <property type="match status" value="1"/>
</dbReference>
<keyword evidence="3 5" id="KW-0777">Teichoic acid biosynthesis</keyword>
<accession>A0A1W1V4H6</accession>
<keyword evidence="1 5" id="KW-0328">Glycosyltransferase</keyword>
<organism evidence="6 7">
    <name type="scientific">Desulfonispora thiosulfatigenes DSM 11270</name>
    <dbReference type="NCBI Taxonomy" id="656914"/>
    <lineage>
        <taxon>Bacteria</taxon>
        <taxon>Bacillati</taxon>
        <taxon>Bacillota</taxon>
        <taxon>Clostridia</taxon>
        <taxon>Eubacteriales</taxon>
        <taxon>Peptococcaceae</taxon>
        <taxon>Desulfonispora</taxon>
    </lineage>
</organism>